<feature type="domain" description="SAM-dependent MTase TRM10-type" evidence="11">
    <location>
        <begin position="188"/>
        <end position="382"/>
    </location>
</feature>
<evidence type="ECO:0000256" key="7">
    <source>
        <dbReference type="ARBA" id="ARBA00023054"/>
    </source>
</evidence>
<keyword evidence="7" id="KW-0175">Coiled coil</keyword>
<dbReference type="GO" id="GO:0008033">
    <property type="term" value="P:tRNA processing"/>
    <property type="evidence" value="ECO:0007669"/>
    <property type="project" value="UniProtKB-KW"/>
</dbReference>
<protein>
    <recommendedName>
        <fullName evidence="9">RNA (guanine-9-)-methyltransferase domain-containing protein 1</fullName>
    </recommendedName>
</protein>
<keyword evidence="4" id="KW-0949">S-adenosyl-L-methionine</keyword>
<proteinExistence type="predicted"/>
<keyword evidence="2" id="KW-0489">Methyltransferase</keyword>
<evidence type="ECO:0000256" key="1">
    <source>
        <dbReference type="ARBA" id="ARBA00004173"/>
    </source>
</evidence>
<dbReference type="EMBL" id="JBJQND010000015">
    <property type="protein sequence ID" value="KAL3852529.1"/>
    <property type="molecule type" value="Genomic_DNA"/>
</dbReference>
<keyword evidence="5" id="KW-0819">tRNA processing</keyword>
<dbReference type="Gene3D" id="3.40.1280.30">
    <property type="match status" value="1"/>
</dbReference>
<evidence type="ECO:0000313" key="13">
    <source>
        <dbReference type="Proteomes" id="UP001634394"/>
    </source>
</evidence>
<dbReference type="CDD" id="cd18102">
    <property type="entry name" value="Trm10_MRRP1"/>
    <property type="match status" value="1"/>
</dbReference>
<gene>
    <name evidence="12" type="ORF">ACJMK2_016156</name>
</gene>
<organism evidence="12 13">
    <name type="scientific">Sinanodonta woodiana</name>
    <name type="common">Chinese pond mussel</name>
    <name type="synonym">Anodonta woodiana</name>
    <dbReference type="NCBI Taxonomy" id="1069815"/>
    <lineage>
        <taxon>Eukaryota</taxon>
        <taxon>Metazoa</taxon>
        <taxon>Spiralia</taxon>
        <taxon>Lophotrochozoa</taxon>
        <taxon>Mollusca</taxon>
        <taxon>Bivalvia</taxon>
        <taxon>Autobranchia</taxon>
        <taxon>Heteroconchia</taxon>
        <taxon>Palaeoheterodonta</taxon>
        <taxon>Unionida</taxon>
        <taxon>Unionoidea</taxon>
        <taxon>Unionidae</taxon>
        <taxon>Unioninae</taxon>
        <taxon>Sinanodonta</taxon>
    </lineage>
</organism>
<evidence type="ECO:0000256" key="5">
    <source>
        <dbReference type="ARBA" id="ARBA00022694"/>
    </source>
</evidence>
<evidence type="ECO:0000256" key="9">
    <source>
        <dbReference type="ARBA" id="ARBA00029803"/>
    </source>
</evidence>
<dbReference type="GO" id="GO:0005739">
    <property type="term" value="C:mitochondrion"/>
    <property type="evidence" value="ECO:0007669"/>
    <property type="project" value="UniProtKB-SubCell"/>
</dbReference>
<evidence type="ECO:0000259" key="11">
    <source>
        <dbReference type="PROSITE" id="PS51675"/>
    </source>
</evidence>
<dbReference type="PROSITE" id="PS51675">
    <property type="entry name" value="SAM_MT_TRM10"/>
    <property type="match status" value="1"/>
</dbReference>
<dbReference type="GO" id="GO:0032259">
    <property type="term" value="P:methylation"/>
    <property type="evidence" value="ECO:0007669"/>
    <property type="project" value="UniProtKB-KW"/>
</dbReference>
<dbReference type="GO" id="GO:0008168">
    <property type="term" value="F:methyltransferase activity"/>
    <property type="evidence" value="ECO:0007669"/>
    <property type="project" value="UniProtKB-KW"/>
</dbReference>
<keyword evidence="6" id="KW-0809">Transit peptide</keyword>
<dbReference type="PANTHER" id="PTHR13563:SF5">
    <property type="entry name" value="TRNA METHYLTRANSFERASE 10 HOMOLOG C"/>
    <property type="match status" value="1"/>
</dbReference>
<evidence type="ECO:0000313" key="12">
    <source>
        <dbReference type="EMBL" id="KAL3852529.1"/>
    </source>
</evidence>
<dbReference type="PANTHER" id="PTHR13563">
    <property type="entry name" value="TRNA (GUANINE-9-) METHYLTRANSFERASE"/>
    <property type="match status" value="1"/>
</dbReference>
<evidence type="ECO:0000256" key="4">
    <source>
        <dbReference type="ARBA" id="ARBA00022691"/>
    </source>
</evidence>
<evidence type="ECO:0000256" key="3">
    <source>
        <dbReference type="ARBA" id="ARBA00022679"/>
    </source>
</evidence>
<comment type="subcellular location">
    <subcellularLocation>
        <location evidence="1">Mitochondrion</location>
    </subcellularLocation>
</comment>
<comment type="caution">
    <text evidence="12">The sequence shown here is derived from an EMBL/GenBank/DDBJ whole genome shotgun (WGS) entry which is preliminary data.</text>
</comment>
<feature type="compositionally biased region" description="Basic and acidic residues" evidence="10">
    <location>
        <begin position="393"/>
        <end position="405"/>
    </location>
</feature>
<keyword evidence="8" id="KW-0496">Mitochondrion</keyword>
<accession>A0ABD3USR5</accession>
<evidence type="ECO:0000256" key="8">
    <source>
        <dbReference type="ARBA" id="ARBA00023128"/>
    </source>
</evidence>
<dbReference type="InterPro" id="IPR025812">
    <property type="entry name" value="Trm10_C_MTase_dom"/>
</dbReference>
<dbReference type="InterPro" id="IPR028564">
    <property type="entry name" value="MT_TRM10-typ"/>
</dbReference>
<dbReference type="InterPro" id="IPR038459">
    <property type="entry name" value="MT_TRM10-typ_sf"/>
</dbReference>
<feature type="region of interest" description="Disordered" evidence="10">
    <location>
        <begin position="383"/>
        <end position="405"/>
    </location>
</feature>
<keyword evidence="13" id="KW-1185">Reference proteome</keyword>
<name>A0ABD3USR5_SINWO</name>
<evidence type="ECO:0000256" key="10">
    <source>
        <dbReference type="SAM" id="MobiDB-lite"/>
    </source>
</evidence>
<evidence type="ECO:0000256" key="2">
    <source>
        <dbReference type="ARBA" id="ARBA00022603"/>
    </source>
</evidence>
<evidence type="ECO:0000256" key="6">
    <source>
        <dbReference type="ARBA" id="ARBA00022946"/>
    </source>
</evidence>
<reference evidence="12 13" key="1">
    <citation type="submission" date="2024-11" db="EMBL/GenBank/DDBJ databases">
        <title>Chromosome-level genome assembly of the freshwater bivalve Anodonta woodiana.</title>
        <authorList>
            <person name="Chen X."/>
        </authorList>
    </citation>
    <scope>NUCLEOTIDE SEQUENCE [LARGE SCALE GENOMIC DNA]</scope>
    <source>
        <strain evidence="12">MN2024</strain>
        <tissue evidence="12">Gills</tissue>
    </source>
</reference>
<sequence>MLTRAVLQRMRVLTQHNSVVAHIGRSLYNLELTSAHRQLKGQCCYSSSVGVQHVAGHYKNEKNKDENERCLTATEQLQQLDEQELKKLKVLKLEYEVMQMRQPEAVPESMTDDQWLEILGKKSVLGRKKQYSFWVRKEKYQKAEEERKRARSEYVKERLAIIEESERNNEVGNRFLPRVSDTHMDRFYLSKLANALLHQNPTLILDMGYEDSMSKREITNLHEQFWFLYGQNKRIKLPFNLVACSVNPFGEFMERFKKVTRNMNPDTFYCEMTEKSYLDLYPQDKLVYLTPDSRKVLSYFDPDDIYIIGGLVDISQIKPLSFTKAKKQGIRMASLPLDEYLSWQKGSKTLTLDQMINILGELMVSGDWKKALQHVPQRKLFNPLCGDQGNPSEKADDDRYRDKAV</sequence>
<dbReference type="InterPro" id="IPR007356">
    <property type="entry name" value="tRNA_m1G_MeTrfase_euk"/>
</dbReference>
<keyword evidence="3" id="KW-0808">Transferase</keyword>
<dbReference type="Proteomes" id="UP001634394">
    <property type="component" value="Unassembled WGS sequence"/>
</dbReference>
<dbReference type="AlphaFoldDB" id="A0ABD3USR5"/>